<keyword evidence="14" id="KW-1185">Reference proteome</keyword>
<evidence type="ECO:0000256" key="11">
    <source>
        <dbReference type="ARBA" id="ARBA00035124"/>
    </source>
</evidence>
<dbReference type="Gene3D" id="3.10.20.90">
    <property type="entry name" value="Phosphatidylinositol 3-kinase Catalytic Subunit, Chain A, domain 1"/>
    <property type="match status" value="1"/>
</dbReference>
<comment type="similarity">
    <text evidence="4">In the N-terminal section; belongs to the ubiquitin family.</text>
</comment>
<dbReference type="InterPro" id="IPR029071">
    <property type="entry name" value="Ubiquitin-like_domsf"/>
</dbReference>
<dbReference type="InterPro" id="IPR001975">
    <property type="entry name" value="Ribosomal_eL40_dom"/>
</dbReference>
<evidence type="ECO:0000256" key="5">
    <source>
        <dbReference type="ARBA" id="ARBA00010570"/>
    </source>
</evidence>
<dbReference type="InterPro" id="IPR038587">
    <property type="entry name" value="Ribosomal_eL40_sf"/>
</dbReference>
<dbReference type="InterPro" id="IPR050158">
    <property type="entry name" value="Ubiquitin_ubiquitin-like"/>
</dbReference>
<feature type="domain" description="Ubiquitin-like" evidence="12">
    <location>
        <begin position="79"/>
        <end position="120"/>
    </location>
</feature>
<evidence type="ECO:0000256" key="9">
    <source>
        <dbReference type="ARBA" id="ARBA00023242"/>
    </source>
</evidence>
<gene>
    <name evidence="13" type="primary">ga26324</name>
    <name evidence="13" type="ORF">PR202_ga26324</name>
</gene>
<accession>A0AAV5DDT7</accession>
<dbReference type="Proteomes" id="UP001054889">
    <property type="component" value="Unassembled WGS sequence"/>
</dbReference>
<dbReference type="GO" id="GO:0006412">
    <property type="term" value="P:translation"/>
    <property type="evidence" value="ECO:0007669"/>
    <property type="project" value="InterPro"/>
</dbReference>
<sequence length="167" mass="19180">MRNYFNNYRNEGFDTSVATAKSIATEIGVESLFPVKRKAQRKKQFDEIDSQEEILEAEKAFKVNYFLVMVDMANTSLKSIPADQQRLIFAGTQLEDERTLADYNIQKESTLQLELRLLGGSFTLCRLGSRCYARLPPGAKNCRKKKCGHSNQLRRKKCRDRLARSGF</sequence>
<name>A0AAV5DDT7_ELECO</name>
<keyword evidence="9" id="KW-0539">Nucleus</keyword>
<comment type="caution">
    <text evidence="13">The sequence shown here is derived from an EMBL/GenBank/DDBJ whole genome shotgun (WGS) entry which is preliminary data.</text>
</comment>
<dbReference type="GO" id="GO:0003735">
    <property type="term" value="F:structural constituent of ribosome"/>
    <property type="evidence" value="ECO:0007669"/>
    <property type="project" value="InterPro"/>
</dbReference>
<proteinExistence type="inferred from homology"/>
<keyword evidence="8" id="KW-0689">Ribosomal protein</keyword>
<evidence type="ECO:0000256" key="4">
    <source>
        <dbReference type="ARBA" id="ARBA00008373"/>
    </source>
</evidence>
<dbReference type="GO" id="GO:0005737">
    <property type="term" value="C:cytoplasm"/>
    <property type="evidence" value="ECO:0007669"/>
    <property type="project" value="UniProtKB-SubCell"/>
</dbReference>
<dbReference type="PROSITE" id="PS50053">
    <property type="entry name" value="UBIQUITIN_2"/>
    <property type="match status" value="1"/>
</dbReference>
<dbReference type="GO" id="GO:0005634">
    <property type="term" value="C:nucleus"/>
    <property type="evidence" value="ECO:0007669"/>
    <property type="project" value="UniProtKB-SubCell"/>
</dbReference>
<keyword evidence="6" id="KW-0963">Cytoplasm</keyword>
<evidence type="ECO:0000256" key="8">
    <source>
        <dbReference type="ARBA" id="ARBA00022980"/>
    </source>
</evidence>
<evidence type="ECO:0000256" key="10">
    <source>
        <dbReference type="ARBA" id="ARBA00023274"/>
    </source>
</evidence>
<evidence type="ECO:0000259" key="12">
    <source>
        <dbReference type="PROSITE" id="PS50053"/>
    </source>
</evidence>
<dbReference type="Gene3D" id="4.10.1060.50">
    <property type="match status" value="1"/>
</dbReference>
<dbReference type="SMART" id="SM01377">
    <property type="entry name" value="Ribosomal_L40e"/>
    <property type="match status" value="1"/>
</dbReference>
<dbReference type="EMBL" id="BQKI01000015">
    <property type="protein sequence ID" value="GJN08411.1"/>
    <property type="molecule type" value="Genomic_DNA"/>
</dbReference>
<dbReference type="SMART" id="SM00213">
    <property type="entry name" value="UBQ"/>
    <property type="match status" value="1"/>
</dbReference>
<keyword evidence="7" id="KW-1017">Isopeptide bond</keyword>
<evidence type="ECO:0000313" key="14">
    <source>
        <dbReference type="Proteomes" id="UP001054889"/>
    </source>
</evidence>
<evidence type="ECO:0000256" key="7">
    <source>
        <dbReference type="ARBA" id="ARBA00022499"/>
    </source>
</evidence>
<evidence type="ECO:0000256" key="6">
    <source>
        <dbReference type="ARBA" id="ARBA00022490"/>
    </source>
</evidence>
<reference evidence="13" key="1">
    <citation type="journal article" date="2018" name="DNA Res.">
        <title>Multiple hybrid de novo genome assembly of finger millet, an orphan allotetraploid crop.</title>
        <authorList>
            <person name="Hatakeyama M."/>
            <person name="Aluri S."/>
            <person name="Balachadran M.T."/>
            <person name="Sivarajan S.R."/>
            <person name="Patrignani A."/>
            <person name="Gruter S."/>
            <person name="Poveda L."/>
            <person name="Shimizu-Inatsugi R."/>
            <person name="Baeten J."/>
            <person name="Francoijs K.J."/>
            <person name="Nataraja K.N."/>
            <person name="Reddy Y.A.N."/>
            <person name="Phadnis S."/>
            <person name="Ravikumar R.L."/>
            <person name="Schlapbach R."/>
            <person name="Sreeman S.M."/>
            <person name="Shimizu K.K."/>
        </authorList>
    </citation>
    <scope>NUCLEOTIDE SEQUENCE</scope>
</reference>
<dbReference type="PRINTS" id="PR00348">
    <property type="entry name" value="UBIQUITIN"/>
</dbReference>
<dbReference type="InterPro" id="IPR011332">
    <property type="entry name" value="Ribosomal_zn-bd"/>
</dbReference>
<protein>
    <recommendedName>
        <fullName evidence="12">Ubiquitin-like domain-containing protein</fullName>
    </recommendedName>
</protein>
<dbReference type="InterPro" id="IPR019956">
    <property type="entry name" value="Ubiquitin_dom"/>
</dbReference>
<dbReference type="GO" id="GO:0005840">
    <property type="term" value="C:ribosome"/>
    <property type="evidence" value="ECO:0007669"/>
    <property type="project" value="UniProtKB-KW"/>
</dbReference>
<reference evidence="13" key="2">
    <citation type="submission" date="2021-12" db="EMBL/GenBank/DDBJ databases">
        <title>Resequencing data analysis of finger millet.</title>
        <authorList>
            <person name="Hatakeyama M."/>
            <person name="Aluri S."/>
            <person name="Balachadran M.T."/>
            <person name="Sivarajan S.R."/>
            <person name="Poveda L."/>
            <person name="Shimizu-Inatsugi R."/>
            <person name="Schlapbach R."/>
            <person name="Sreeman S.M."/>
            <person name="Shimizu K.K."/>
        </authorList>
    </citation>
    <scope>NUCLEOTIDE SEQUENCE</scope>
</reference>
<dbReference type="Pfam" id="PF01020">
    <property type="entry name" value="Ribosomal_L40e"/>
    <property type="match status" value="1"/>
</dbReference>
<dbReference type="GO" id="GO:0003729">
    <property type="term" value="F:mRNA binding"/>
    <property type="evidence" value="ECO:0007669"/>
    <property type="project" value="UniProtKB-ARBA"/>
</dbReference>
<dbReference type="SUPFAM" id="SSF57829">
    <property type="entry name" value="Zn-binding ribosomal proteins"/>
    <property type="match status" value="1"/>
</dbReference>
<dbReference type="Pfam" id="PF00240">
    <property type="entry name" value="ubiquitin"/>
    <property type="match status" value="1"/>
</dbReference>
<comment type="function">
    <text evidence="1">Component of the 60S subunit of the ribosome.</text>
</comment>
<comment type="subcellular location">
    <subcellularLocation>
        <location evidence="3">Cytoplasm</location>
    </subcellularLocation>
    <subcellularLocation>
        <location evidence="2">Nucleus</location>
    </subcellularLocation>
</comment>
<evidence type="ECO:0000313" key="13">
    <source>
        <dbReference type="EMBL" id="GJN08411.1"/>
    </source>
</evidence>
<keyword evidence="10" id="KW-0687">Ribonucleoprotein</keyword>
<dbReference type="PANTHER" id="PTHR10666">
    <property type="entry name" value="UBIQUITIN"/>
    <property type="match status" value="1"/>
</dbReference>
<comment type="similarity">
    <text evidence="5">In the C-terminal section; belongs to the eukaryotic ribosomal protein eL40 family.</text>
</comment>
<comment type="subunit">
    <text evidence="11">Part of the 60S ribosomal subunit.</text>
</comment>
<evidence type="ECO:0000256" key="1">
    <source>
        <dbReference type="ARBA" id="ARBA00002241"/>
    </source>
</evidence>
<organism evidence="13 14">
    <name type="scientific">Eleusine coracana subsp. coracana</name>
    <dbReference type="NCBI Taxonomy" id="191504"/>
    <lineage>
        <taxon>Eukaryota</taxon>
        <taxon>Viridiplantae</taxon>
        <taxon>Streptophyta</taxon>
        <taxon>Embryophyta</taxon>
        <taxon>Tracheophyta</taxon>
        <taxon>Spermatophyta</taxon>
        <taxon>Magnoliopsida</taxon>
        <taxon>Liliopsida</taxon>
        <taxon>Poales</taxon>
        <taxon>Poaceae</taxon>
        <taxon>PACMAD clade</taxon>
        <taxon>Chloridoideae</taxon>
        <taxon>Cynodonteae</taxon>
        <taxon>Eleusininae</taxon>
        <taxon>Eleusine</taxon>
    </lineage>
</organism>
<evidence type="ECO:0000256" key="2">
    <source>
        <dbReference type="ARBA" id="ARBA00004123"/>
    </source>
</evidence>
<evidence type="ECO:0000256" key="3">
    <source>
        <dbReference type="ARBA" id="ARBA00004496"/>
    </source>
</evidence>
<dbReference type="SUPFAM" id="SSF54236">
    <property type="entry name" value="Ubiquitin-like"/>
    <property type="match status" value="1"/>
</dbReference>
<dbReference type="InterPro" id="IPR000626">
    <property type="entry name" value="Ubiquitin-like_dom"/>
</dbReference>
<dbReference type="GO" id="GO:1990904">
    <property type="term" value="C:ribonucleoprotein complex"/>
    <property type="evidence" value="ECO:0007669"/>
    <property type="project" value="UniProtKB-KW"/>
</dbReference>
<dbReference type="AlphaFoldDB" id="A0AAV5DDT7"/>